<protein>
    <submittedName>
        <fullName evidence="1">DUF523 domain-containing protein</fullName>
    </submittedName>
</protein>
<gene>
    <name evidence="1" type="ORF">LC087_15400</name>
</gene>
<dbReference type="RefSeq" id="WP_226540588.1">
    <property type="nucleotide sequence ID" value="NZ_CP129013.1"/>
</dbReference>
<dbReference type="InterPro" id="IPR007553">
    <property type="entry name" value="2-thiour_desulf"/>
</dbReference>
<dbReference type="Pfam" id="PF04463">
    <property type="entry name" value="2-thiour_desulf"/>
    <property type="match status" value="1"/>
</dbReference>
<reference evidence="1 2" key="1">
    <citation type="submission" date="2023-06" db="EMBL/GenBank/DDBJ databases">
        <title>Five Gram-positive bacteria isolated from mangrove sediments in Shenzhen, Guangdong, China.</title>
        <authorList>
            <person name="Yu S."/>
            <person name="Zheng W."/>
            <person name="Huang Y."/>
        </authorList>
    </citation>
    <scope>NUCLEOTIDE SEQUENCE [LARGE SCALE GENOMIC DNA]</scope>
    <source>
        <strain evidence="1 2">SaN35-3</strain>
    </source>
</reference>
<evidence type="ECO:0000313" key="1">
    <source>
        <dbReference type="EMBL" id="WLR42131.1"/>
    </source>
</evidence>
<dbReference type="Proteomes" id="UP001197974">
    <property type="component" value="Chromosome"/>
</dbReference>
<dbReference type="PANTHER" id="PTHR30087">
    <property type="entry name" value="INNER MEMBRANE PROTEIN"/>
    <property type="match status" value="1"/>
</dbReference>
<keyword evidence="2" id="KW-1185">Reference proteome</keyword>
<evidence type="ECO:0000313" key="2">
    <source>
        <dbReference type="Proteomes" id="UP001197974"/>
    </source>
</evidence>
<name>A0ABY9JRW7_9BACI</name>
<proteinExistence type="predicted"/>
<sequence>MYIISSCLLGKKCRYNGTDCSNDQVEKFIHKNQVIEACPELLGGLSTPRNPAEIVGGSGNDVINGTAKVVDNNGNDVTTHFIKGAYETLKLAKEHGVNKVILKENSPSCGCHFIYDGSFSSKKKKGLGVTAALLSMNGIEVVSENTLKET</sequence>
<accession>A0ABY9JRW7</accession>
<dbReference type="EMBL" id="CP129013">
    <property type="protein sequence ID" value="WLR42131.1"/>
    <property type="molecule type" value="Genomic_DNA"/>
</dbReference>
<dbReference type="PANTHER" id="PTHR30087:SF1">
    <property type="entry name" value="HYPOTHETICAL CYTOSOLIC PROTEIN"/>
    <property type="match status" value="1"/>
</dbReference>
<organism evidence="1 2">
    <name type="scientific">Bacillus carboniphilus</name>
    <dbReference type="NCBI Taxonomy" id="86663"/>
    <lineage>
        <taxon>Bacteria</taxon>
        <taxon>Bacillati</taxon>
        <taxon>Bacillota</taxon>
        <taxon>Bacilli</taxon>
        <taxon>Bacillales</taxon>
        <taxon>Bacillaceae</taxon>
        <taxon>Bacillus</taxon>
    </lineage>
</organism>